<proteinExistence type="predicted"/>
<evidence type="ECO:0000256" key="2">
    <source>
        <dbReference type="ARBA" id="ARBA00023242"/>
    </source>
</evidence>
<dbReference type="GeneID" id="54464730"/>
<dbReference type="GO" id="GO:0005634">
    <property type="term" value="C:nucleus"/>
    <property type="evidence" value="ECO:0007669"/>
    <property type="project" value="UniProtKB-SubCell"/>
</dbReference>
<reference evidence="8" key="3">
    <citation type="submission" date="2025-04" db="UniProtKB">
        <authorList>
            <consortium name="RefSeq"/>
        </authorList>
    </citation>
    <scope>IDENTIFICATION</scope>
    <source>
        <strain evidence="8">CBS 304.34</strain>
    </source>
</reference>
<feature type="transmembrane region" description="Helical" evidence="4">
    <location>
        <begin position="692"/>
        <end position="718"/>
    </location>
</feature>
<dbReference type="EMBL" id="MU003709">
    <property type="protein sequence ID" value="KAF2805431.1"/>
    <property type="molecule type" value="Genomic_DNA"/>
</dbReference>
<keyword evidence="4" id="KW-0812">Transmembrane</keyword>
<feature type="region of interest" description="Disordered" evidence="3">
    <location>
        <begin position="385"/>
        <end position="455"/>
    </location>
</feature>
<dbReference type="InterPro" id="IPR000637">
    <property type="entry name" value="HMGI/Y_DNA-bd_CS"/>
</dbReference>
<dbReference type="AlphaFoldDB" id="A0A6A6Y9E0"/>
<dbReference type="SMART" id="SM00974">
    <property type="entry name" value="T5orf172"/>
    <property type="match status" value="1"/>
</dbReference>
<comment type="subcellular location">
    <subcellularLocation>
        <location evidence="1">Nucleus</location>
    </subcellularLocation>
</comment>
<accession>A0A6A6Y9E0</accession>
<evidence type="ECO:0000313" key="7">
    <source>
        <dbReference type="Proteomes" id="UP000504636"/>
    </source>
</evidence>
<dbReference type="InterPro" id="IPR018306">
    <property type="entry name" value="Phage_T5_Orf172_DNA-bd"/>
</dbReference>
<gene>
    <name evidence="6 8" type="ORF">BDZ99DRAFT_501672</name>
</gene>
<dbReference type="OrthoDB" id="3511049at2759"/>
<keyword evidence="4" id="KW-0472">Membrane</keyword>
<reference evidence="6 8" key="1">
    <citation type="journal article" date="2020" name="Stud. Mycol.">
        <title>101 Dothideomycetes genomes: a test case for predicting lifestyles and emergence of pathogens.</title>
        <authorList>
            <person name="Haridas S."/>
            <person name="Albert R."/>
            <person name="Binder M."/>
            <person name="Bloem J."/>
            <person name="Labutti K."/>
            <person name="Salamov A."/>
            <person name="Andreopoulos B."/>
            <person name="Baker S."/>
            <person name="Barry K."/>
            <person name="Bills G."/>
            <person name="Bluhm B."/>
            <person name="Cannon C."/>
            <person name="Castanera R."/>
            <person name="Culley D."/>
            <person name="Daum C."/>
            <person name="Ezra D."/>
            <person name="Gonzalez J."/>
            <person name="Henrissat B."/>
            <person name="Kuo A."/>
            <person name="Liang C."/>
            <person name="Lipzen A."/>
            <person name="Lutzoni F."/>
            <person name="Magnuson J."/>
            <person name="Mondo S."/>
            <person name="Nolan M."/>
            <person name="Ohm R."/>
            <person name="Pangilinan J."/>
            <person name="Park H.-J."/>
            <person name="Ramirez L."/>
            <person name="Alfaro M."/>
            <person name="Sun H."/>
            <person name="Tritt A."/>
            <person name="Yoshinaga Y."/>
            <person name="Zwiers L.-H."/>
            <person name="Turgeon B."/>
            <person name="Goodwin S."/>
            <person name="Spatafora J."/>
            <person name="Crous P."/>
            <person name="Grigoriev I."/>
        </authorList>
    </citation>
    <scope>NUCLEOTIDE SEQUENCE</scope>
    <source>
        <strain evidence="6 8">CBS 304.34</strain>
    </source>
</reference>
<dbReference type="GO" id="GO:0006355">
    <property type="term" value="P:regulation of DNA-templated transcription"/>
    <property type="evidence" value="ECO:0007669"/>
    <property type="project" value="InterPro"/>
</dbReference>
<dbReference type="Pfam" id="PF10544">
    <property type="entry name" value="T5orf172"/>
    <property type="match status" value="1"/>
</dbReference>
<feature type="compositionally biased region" description="Polar residues" evidence="3">
    <location>
        <begin position="240"/>
        <end position="253"/>
    </location>
</feature>
<feature type="compositionally biased region" description="Basic and acidic residues" evidence="3">
    <location>
        <begin position="388"/>
        <end position="408"/>
    </location>
</feature>
<reference evidence="8" key="2">
    <citation type="submission" date="2020-04" db="EMBL/GenBank/DDBJ databases">
        <authorList>
            <consortium name="NCBI Genome Project"/>
        </authorList>
    </citation>
    <scope>NUCLEOTIDE SEQUENCE</scope>
    <source>
        <strain evidence="8">CBS 304.34</strain>
    </source>
</reference>
<feature type="compositionally biased region" description="Polar residues" evidence="3">
    <location>
        <begin position="305"/>
        <end position="329"/>
    </location>
</feature>
<evidence type="ECO:0000313" key="8">
    <source>
        <dbReference type="RefSeq" id="XP_033572395.1"/>
    </source>
</evidence>
<keyword evidence="2" id="KW-0539">Nucleus</keyword>
<evidence type="ECO:0000259" key="5">
    <source>
        <dbReference type="SMART" id="SM00974"/>
    </source>
</evidence>
<dbReference type="PROSITE" id="PS00354">
    <property type="entry name" value="HMGI_Y"/>
    <property type="match status" value="1"/>
</dbReference>
<organism evidence="6">
    <name type="scientific">Mytilinidion resinicola</name>
    <dbReference type="NCBI Taxonomy" id="574789"/>
    <lineage>
        <taxon>Eukaryota</taxon>
        <taxon>Fungi</taxon>
        <taxon>Dikarya</taxon>
        <taxon>Ascomycota</taxon>
        <taxon>Pezizomycotina</taxon>
        <taxon>Dothideomycetes</taxon>
        <taxon>Pleosporomycetidae</taxon>
        <taxon>Mytilinidiales</taxon>
        <taxon>Mytilinidiaceae</taxon>
        <taxon>Mytilinidion</taxon>
    </lineage>
</organism>
<evidence type="ECO:0000256" key="1">
    <source>
        <dbReference type="ARBA" id="ARBA00004123"/>
    </source>
</evidence>
<feature type="compositionally biased region" description="Low complexity" evidence="3">
    <location>
        <begin position="181"/>
        <end position="194"/>
    </location>
</feature>
<sequence length="722" mass="80813">MAAFNELVDEITYGLGVYTCFYSFIGHGPCRNKTHHQLDAQSILDAISDVPEEPVIRQWLCGQHQNLGVIYMLRERVQLWKIDQEYTDASGAEVLPSVENTDTATSHHPRRPSPSPIKANSDHNLLQSTRAESERVSPPTRYVSRSSRPKPSRSSLGASFKDTTRTQTTLDPGTPPRRARSTSQTSIPPTSPFSQGSSLIPNTQPGTAIFPGSPSPTLPPPPNTRVYQLPQSSSRKRPRWNSTTNPPNSQQKENPFEIPHAQSSVSEPHLPLRENTTLPTERSSHGGDSEQSQNRSSNKGRREVSTIQGPLDIQSSTVNALTRPRTTAPQLPGGFNLSDSEAEPIERPLSAAVNVTITRSDVESIETAAEMSDLPSSTIFNAIQSASDRSDDASDSEESRPTESRDDTPEVASNLTLSPFTPTKRPRGRPRKATSTEAPVTPSEKSPKQPAVPKTFSPRIIDDYIISTLGRPLPAPKPDKGFVYIMRDPLIPGLFKIGMTKGTITDRRRGLEAICRRPLDVVYLDDEGGREQLPIANYQRAEKLVHDELGHCLRPFVCPECGRKHREWFEVDKEVAKRTVRRWTEFMRKQPYDGQGLLGVMWNRRLDAMARPKSGEKLEDYEIRAKRWNSFISAGQKDFIKDYMRRAFFGTLKPRNESLAYRLVRMRWQLSCLVLSFAMFSLMVLGKQAPNIFLFGMDFFLYSSMGVLVLAGTCLLFHNLTT</sequence>
<keyword evidence="4" id="KW-1133">Transmembrane helix</keyword>
<name>A0A6A6Y9E0_9PEZI</name>
<dbReference type="PANTHER" id="PTHR28094:SF1">
    <property type="entry name" value="MEIOTICALLY UP-REGULATED GENE 113 PROTEIN"/>
    <property type="match status" value="1"/>
</dbReference>
<keyword evidence="7" id="KW-1185">Reference proteome</keyword>
<evidence type="ECO:0000256" key="3">
    <source>
        <dbReference type="SAM" id="MobiDB-lite"/>
    </source>
</evidence>
<dbReference type="InterPro" id="IPR053006">
    <property type="entry name" value="Meiosis_regulatory"/>
</dbReference>
<evidence type="ECO:0000256" key="4">
    <source>
        <dbReference type="SAM" id="Phobius"/>
    </source>
</evidence>
<dbReference type="Proteomes" id="UP000504636">
    <property type="component" value="Unplaced"/>
</dbReference>
<feature type="transmembrane region" description="Helical" evidence="4">
    <location>
        <begin position="666"/>
        <end position="685"/>
    </location>
</feature>
<evidence type="ECO:0000313" key="6">
    <source>
        <dbReference type="EMBL" id="KAF2805431.1"/>
    </source>
</evidence>
<protein>
    <submittedName>
        <fullName evidence="6 8">DUF1766-domain-containing protein</fullName>
    </submittedName>
</protein>
<feature type="region of interest" description="Disordered" evidence="3">
    <location>
        <begin position="93"/>
        <end position="341"/>
    </location>
</feature>
<feature type="compositionally biased region" description="Polar residues" evidence="3">
    <location>
        <begin position="195"/>
        <end position="206"/>
    </location>
</feature>
<dbReference type="RefSeq" id="XP_033572395.1">
    <property type="nucleotide sequence ID" value="XM_033723837.1"/>
</dbReference>
<feature type="domain" description="Bacteriophage T5 Orf172 DNA-binding" evidence="5">
    <location>
        <begin position="489"/>
        <end position="583"/>
    </location>
</feature>
<feature type="compositionally biased region" description="Pro residues" evidence="3">
    <location>
        <begin position="213"/>
        <end position="223"/>
    </location>
</feature>
<dbReference type="PANTHER" id="PTHR28094">
    <property type="entry name" value="MEIOTICALLY UP-REGULATED GENE 113 PROTEIN"/>
    <property type="match status" value="1"/>
</dbReference>